<evidence type="ECO:0000256" key="1">
    <source>
        <dbReference type="SAM" id="MobiDB-lite"/>
    </source>
</evidence>
<evidence type="ECO:0000313" key="2">
    <source>
        <dbReference type="EMBL" id="KAJ4263619.1"/>
    </source>
</evidence>
<feature type="compositionally biased region" description="Basic and acidic residues" evidence="1">
    <location>
        <begin position="83"/>
        <end position="101"/>
    </location>
</feature>
<proteinExistence type="predicted"/>
<feature type="region of interest" description="Disordered" evidence="1">
    <location>
        <begin position="143"/>
        <end position="164"/>
    </location>
</feature>
<keyword evidence="3" id="KW-1185">Reference proteome</keyword>
<feature type="region of interest" description="Disordered" evidence="1">
    <location>
        <begin position="83"/>
        <end position="102"/>
    </location>
</feature>
<gene>
    <name evidence="2" type="ORF">NW762_006442</name>
</gene>
<dbReference type="Proteomes" id="UP001152049">
    <property type="component" value="Unassembled WGS sequence"/>
</dbReference>
<protein>
    <submittedName>
        <fullName evidence="2">Uncharacterized protein</fullName>
    </submittedName>
</protein>
<dbReference type="OrthoDB" id="5086622at2759"/>
<reference evidence="2" key="1">
    <citation type="submission" date="2022-09" db="EMBL/GenBank/DDBJ databases">
        <title>Fusarium specimens isolated from Avocado Roots.</title>
        <authorList>
            <person name="Stajich J."/>
            <person name="Roper C."/>
            <person name="Heimlech-Rivalta G."/>
        </authorList>
    </citation>
    <scope>NUCLEOTIDE SEQUENCE</scope>
    <source>
        <strain evidence="2">CF00136</strain>
    </source>
</reference>
<dbReference type="EMBL" id="JAOQAZ010000010">
    <property type="protein sequence ID" value="KAJ4263619.1"/>
    <property type="molecule type" value="Genomic_DNA"/>
</dbReference>
<sequence length="164" mass="18908">MGLIGLAIRSLMGSQDSHQPRNSGGCCNRRRNQQAYLAQPHPQYIAAGPDYMNTNMYMGRSSCHQRKMERRCQKQLQRVERSQLRAEQRAERDFQKAERRQAGVMMVKSGAQRIGIMDGRSNSENVRETRDIHEPRNGVYEMNAINQQNNARDAPPAYEEVEKK</sequence>
<comment type="caution">
    <text evidence="2">The sequence shown here is derived from an EMBL/GenBank/DDBJ whole genome shotgun (WGS) entry which is preliminary data.</text>
</comment>
<name>A0A9W8S1H8_9HYPO</name>
<accession>A0A9W8S1H8</accession>
<organism evidence="2 3">
    <name type="scientific">Fusarium torreyae</name>
    <dbReference type="NCBI Taxonomy" id="1237075"/>
    <lineage>
        <taxon>Eukaryota</taxon>
        <taxon>Fungi</taxon>
        <taxon>Dikarya</taxon>
        <taxon>Ascomycota</taxon>
        <taxon>Pezizomycotina</taxon>
        <taxon>Sordariomycetes</taxon>
        <taxon>Hypocreomycetidae</taxon>
        <taxon>Hypocreales</taxon>
        <taxon>Nectriaceae</taxon>
        <taxon>Fusarium</taxon>
    </lineage>
</organism>
<dbReference type="AlphaFoldDB" id="A0A9W8S1H8"/>
<evidence type="ECO:0000313" key="3">
    <source>
        <dbReference type="Proteomes" id="UP001152049"/>
    </source>
</evidence>